<dbReference type="GO" id="GO:0003677">
    <property type="term" value="F:DNA binding"/>
    <property type="evidence" value="ECO:0007669"/>
    <property type="project" value="UniProtKB-KW"/>
</dbReference>
<dbReference type="Gene3D" id="1.10.10.10">
    <property type="entry name" value="Winged helix-like DNA-binding domain superfamily/Winged helix DNA-binding domain"/>
    <property type="match status" value="1"/>
</dbReference>
<dbReference type="SMART" id="SM00421">
    <property type="entry name" value="HTH_LUXR"/>
    <property type="match status" value="1"/>
</dbReference>
<keyword evidence="3" id="KW-0804">Transcription</keyword>
<dbReference type="PROSITE" id="PS00622">
    <property type="entry name" value="HTH_LUXR_1"/>
    <property type="match status" value="1"/>
</dbReference>
<feature type="transmembrane region" description="Helical" evidence="4">
    <location>
        <begin position="6"/>
        <end position="29"/>
    </location>
</feature>
<organism evidence="6 7">
    <name type="scientific">Slackia isoflavoniconvertens</name>
    <dbReference type="NCBI Taxonomy" id="572010"/>
    <lineage>
        <taxon>Bacteria</taxon>
        <taxon>Bacillati</taxon>
        <taxon>Actinomycetota</taxon>
        <taxon>Coriobacteriia</taxon>
        <taxon>Eggerthellales</taxon>
        <taxon>Eggerthellaceae</taxon>
        <taxon>Slackia</taxon>
    </lineage>
</organism>
<dbReference type="PANTHER" id="PTHR44688">
    <property type="entry name" value="DNA-BINDING TRANSCRIPTIONAL ACTIVATOR DEVR_DOSR"/>
    <property type="match status" value="1"/>
</dbReference>
<keyword evidence="4" id="KW-0472">Membrane</keyword>
<evidence type="ECO:0000256" key="1">
    <source>
        <dbReference type="ARBA" id="ARBA00023015"/>
    </source>
</evidence>
<evidence type="ECO:0000256" key="4">
    <source>
        <dbReference type="SAM" id="Phobius"/>
    </source>
</evidence>
<dbReference type="Pfam" id="PF00196">
    <property type="entry name" value="GerE"/>
    <property type="match status" value="1"/>
</dbReference>
<dbReference type="SUPFAM" id="SSF46894">
    <property type="entry name" value="C-terminal effector domain of the bipartite response regulators"/>
    <property type="match status" value="1"/>
</dbReference>
<dbReference type="AlphaFoldDB" id="A0A369LH80"/>
<evidence type="ECO:0000313" key="7">
    <source>
        <dbReference type="Proteomes" id="UP000253975"/>
    </source>
</evidence>
<dbReference type="PRINTS" id="PR00038">
    <property type="entry name" value="HTHLUXR"/>
</dbReference>
<feature type="transmembrane region" description="Helical" evidence="4">
    <location>
        <begin position="212"/>
        <end position="231"/>
    </location>
</feature>
<dbReference type="EMBL" id="PPTO01000006">
    <property type="protein sequence ID" value="RDB58991.1"/>
    <property type="molecule type" value="Genomic_DNA"/>
</dbReference>
<dbReference type="InterPro" id="IPR036388">
    <property type="entry name" value="WH-like_DNA-bd_sf"/>
</dbReference>
<proteinExistence type="predicted"/>
<dbReference type="GO" id="GO:0006355">
    <property type="term" value="P:regulation of DNA-templated transcription"/>
    <property type="evidence" value="ECO:0007669"/>
    <property type="project" value="InterPro"/>
</dbReference>
<evidence type="ECO:0000313" key="6">
    <source>
        <dbReference type="EMBL" id="RDB58991.1"/>
    </source>
</evidence>
<keyword evidence="4" id="KW-0812">Transmembrane</keyword>
<feature type="transmembrane region" description="Helical" evidence="4">
    <location>
        <begin position="36"/>
        <end position="55"/>
    </location>
</feature>
<dbReference type="CDD" id="cd06170">
    <property type="entry name" value="LuxR_C_like"/>
    <property type="match status" value="1"/>
</dbReference>
<protein>
    <submittedName>
        <fullName evidence="6">LuxR family transcriptional regulator</fullName>
    </submittedName>
</protein>
<feature type="domain" description="HTH luxR-type" evidence="5">
    <location>
        <begin position="256"/>
        <end position="321"/>
    </location>
</feature>
<feature type="transmembrane region" description="Helical" evidence="4">
    <location>
        <begin position="104"/>
        <end position="124"/>
    </location>
</feature>
<dbReference type="PROSITE" id="PS50043">
    <property type="entry name" value="HTH_LUXR_2"/>
    <property type="match status" value="1"/>
</dbReference>
<feature type="transmembrane region" description="Helical" evidence="4">
    <location>
        <begin position="130"/>
        <end position="151"/>
    </location>
</feature>
<keyword evidence="1" id="KW-0805">Transcription regulation</keyword>
<reference evidence="6 7" key="1">
    <citation type="journal article" date="2018" name="Elife">
        <title>Discovery and characterization of a prevalent human gut bacterial enzyme sufficient for the inactivation of a family of plant toxins.</title>
        <authorList>
            <person name="Koppel N."/>
            <person name="Bisanz J.E."/>
            <person name="Pandelia M.E."/>
            <person name="Turnbaugh P.J."/>
            <person name="Balskus E.P."/>
        </authorList>
    </citation>
    <scope>NUCLEOTIDE SEQUENCE [LARGE SCALE GENOMIC DNA]</scope>
    <source>
        <strain evidence="6 7">OB21 GAM31</strain>
    </source>
</reference>
<gene>
    <name evidence="6" type="ORF">C1881_04710</name>
</gene>
<evidence type="ECO:0000259" key="5">
    <source>
        <dbReference type="PROSITE" id="PS50043"/>
    </source>
</evidence>
<feature type="transmembrane region" description="Helical" evidence="4">
    <location>
        <begin position="171"/>
        <end position="192"/>
    </location>
</feature>
<comment type="caution">
    <text evidence="6">The sequence shown here is derived from an EMBL/GenBank/DDBJ whole genome shotgun (WGS) entry which is preliminary data.</text>
</comment>
<feature type="transmembrane region" description="Helical" evidence="4">
    <location>
        <begin position="70"/>
        <end position="92"/>
    </location>
</feature>
<dbReference type="PANTHER" id="PTHR44688:SF16">
    <property type="entry name" value="DNA-BINDING TRANSCRIPTIONAL ACTIVATOR DEVR_DOSR"/>
    <property type="match status" value="1"/>
</dbReference>
<dbReference type="Proteomes" id="UP000253975">
    <property type="component" value="Unassembled WGS sequence"/>
</dbReference>
<dbReference type="InterPro" id="IPR000792">
    <property type="entry name" value="Tscrpt_reg_LuxR_C"/>
</dbReference>
<keyword evidence="4" id="KW-1133">Transmembrane helix</keyword>
<dbReference type="RefSeq" id="WP_114615384.1">
    <property type="nucleotide sequence ID" value="NZ_PPTO01000006.1"/>
</dbReference>
<dbReference type="InterPro" id="IPR016032">
    <property type="entry name" value="Sig_transdc_resp-reg_C-effctor"/>
</dbReference>
<evidence type="ECO:0000256" key="3">
    <source>
        <dbReference type="ARBA" id="ARBA00023163"/>
    </source>
</evidence>
<sequence>MGLVALFYYTLIILLVSIMTSAMCLSTFLVTHRKSLGFACIGFLFYFFDVALVFLDDFMVSSTATMPESVYFIGSQVASIVTGCGLFTAFWLMVCDALDEQRRALQIAPAVMFVVASLLVYTFMPAGNTHLFVFYGMRTLYLLWIMVYIAVRYMGRSDALRERMWRHRIAYVGVLVLGAAILIENVLFLFYIDPVLVESGAVPFFPERNFAENALMLWVAAFIGTSCYKLLSIHFEKPPAEAEGRVGAFINAGLAGYAQHYGLSARETEVLRMVLEGKDNQNIAGELSLAASTVKVHVHNILKKTAQANRQELMRDFRKMS</sequence>
<keyword evidence="2" id="KW-0238">DNA-binding</keyword>
<evidence type="ECO:0000256" key="2">
    <source>
        <dbReference type="ARBA" id="ARBA00023125"/>
    </source>
</evidence>
<accession>A0A369LH80</accession>
<name>A0A369LH80_9ACTN</name>